<reference evidence="2 3" key="1">
    <citation type="submission" date="2019-04" db="EMBL/GenBank/DDBJ databases">
        <title>Comparative genomics of Aeromonas veronii strains pathogenic to fish.</title>
        <authorList>
            <person name="Cascarano M.C."/>
            <person name="Smyrli M."/>
            <person name="Katharios P."/>
        </authorList>
    </citation>
    <scope>NUCLEOTIDE SEQUENCE [LARGE SCALE GENOMIC DNA]</scope>
    <source>
        <strain evidence="2 3">XU1</strain>
    </source>
</reference>
<gene>
    <name evidence="2" type="ORF">E8Q35_02570</name>
</gene>
<comment type="caution">
    <text evidence="2">The sequence shown here is derived from an EMBL/GenBank/DDBJ whole genome shotgun (WGS) entry which is preliminary data.</text>
</comment>
<proteinExistence type="predicted"/>
<dbReference type="Proteomes" id="UP000309618">
    <property type="component" value="Unassembled WGS sequence"/>
</dbReference>
<dbReference type="InterPro" id="IPR018891">
    <property type="entry name" value="AIPR_C"/>
</dbReference>
<dbReference type="AlphaFoldDB" id="A0A4S5CWZ0"/>
<sequence length="588" mass="66563">MPIVSLLSSEDNAAPAIATASVQAQRIGKALRERFQENIHKRECEPSSKDYDIKMASRSIAAFCIYHLGSCDDISAAKSVCDSSDDGGIDAIFINNNEKIMVVVQSKFNQSGSATWNKRDFLDFKDACNRLQKSEFERFDDILKIKADDINNALDSIDYTIMFVMAHTGKRGAASTILHDMQEWQKELNVSASVQDGTPYSELPFQVHLISAEDIVTWMHKQNNDTIDLSDVEIENYGKTEYPYPAYYGMVSGEQIHEWWNTHSRKLFSKNIRNMLGKTDVNESITDTALNSPENFWYYNNGITVLVRAIEAYRRNNDNNRTIGRFNFHDISVINGAQTVSSIGLLGDSNPDAISKIKVSTRFICIPDDNSPIENAITRANNHQNKVLGRDFASQQKEQIRLKDELIIEKYSYQLLRGESDNKSNSRVIEIDDALDGLACLTLNPTAIATLKSNRGKFFDNLDGSLYRMVFNQSVSGIKLINAVTANRINEKLIKRLLSQTDYQSYKKRYGILTHANRVISAIIMSKIPQIKESKNIITLDESFIEGKLEETLTKIENLIQTDYPTAYPARFFSNVEKISETIIYCNN</sequence>
<feature type="domain" description="Abortive phage infection protein C-terminal" evidence="1">
    <location>
        <begin position="268"/>
        <end position="557"/>
    </location>
</feature>
<accession>A0A4S5CWZ0</accession>
<dbReference type="EMBL" id="SSUX01000001">
    <property type="protein sequence ID" value="THJ47946.1"/>
    <property type="molecule type" value="Genomic_DNA"/>
</dbReference>
<protein>
    <recommendedName>
        <fullName evidence="1">Abortive phage infection protein C-terminal domain-containing protein</fullName>
    </recommendedName>
</protein>
<dbReference type="Pfam" id="PF10592">
    <property type="entry name" value="AIPR"/>
    <property type="match status" value="1"/>
</dbReference>
<evidence type="ECO:0000259" key="1">
    <source>
        <dbReference type="Pfam" id="PF10592"/>
    </source>
</evidence>
<evidence type="ECO:0000313" key="3">
    <source>
        <dbReference type="Proteomes" id="UP000309618"/>
    </source>
</evidence>
<name>A0A4S5CWZ0_AERVE</name>
<organism evidence="2 3">
    <name type="scientific">Aeromonas veronii</name>
    <dbReference type="NCBI Taxonomy" id="654"/>
    <lineage>
        <taxon>Bacteria</taxon>
        <taxon>Pseudomonadati</taxon>
        <taxon>Pseudomonadota</taxon>
        <taxon>Gammaproteobacteria</taxon>
        <taxon>Aeromonadales</taxon>
        <taxon>Aeromonadaceae</taxon>
        <taxon>Aeromonas</taxon>
    </lineage>
</organism>
<dbReference type="RefSeq" id="WP_047440529.1">
    <property type="nucleotide sequence ID" value="NZ_JAAKNA010000001.1"/>
</dbReference>
<evidence type="ECO:0000313" key="2">
    <source>
        <dbReference type="EMBL" id="THJ47946.1"/>
    </source>
</evidence>